<evidence type="ECO:0000313" key="3">
    <source>
        <dbReference type="Proteomes" id="UP000032180"/>
    </source>
</evidence>
<organism evidence="2 3">
    <name type="scientific">Leersia perrieri</name>
    <dbReference type="NCBI Taxonomy" id="77586"/>
    <lineage>
        <taxon>Eukaryota</taxon>
        <taxon>Viridiplantae</taxon>
        <taxon>Streptophyta</taxon>
        <taxon>Embryophyta</taxon>
        <taxon>Tracheophyta</taxon>
        <taxon>Spermatophyta</taxon>
        <taxon>Magnoliopsida</taxon>
        <taxon>Liliopsida</taxon>
        <taxon>Poales</taxon>
        <taxon>Poaceae</taxon>
        <taxon>BOP clade</taxon>
        <taxon>Oryzoideae</taxon>
        <taxon>Oryzeae</taxon>
        <taxon>Oryzinae</taxon>
        <taxon>Leersia</taxon>
    </lineage>
</organism>
<accession>A0A0D9V165</accession>
<name>A0A0D9V165_9ORYZ</name>
<dbReference type="HOGENOM" id="CLU_092213_0_0_1"/>
<feature type="region of interest" description="Disordered" evidence="1">
    <location>
        <begin position="295"/>
        <end position="316"/>
    </location>
</feature>
<dbReference type="EnsemblPlants" id="LPERR01G14450.1">
    <property type="protein sequence ID" value="LPERR01G14450.1"/>
    <property type="gene ID" value="LPERR01G14450"/>
</dbReference>
<reference evidence="2" key="3">
    <citation type="submission" date="2015-04" db="UniProtKB">
        <authorList>
            <consortium name="EnsemblPlants"/>
        </authorList>
    </citation>
    <scope>IDENTIFICATION</scope>
</reference>
<dbReference type="Gramene" id="LPERR01G14450.1">
    <property type="protein sequence ID" value="LPERR01G14450.1"/>
    <property type="gene ID" value="LPERR01G14450"/>
</dbReference>
<protein>
    <submittedName>
        <fullName evidence="2">Uncharacterized protein</fullName>
    </submittedName>
</protein>
<feature type="region of interest" description="Disordered" evidence="1">
    <location>
        <begin position="1"/>
        <end position="20"/>
    </location>
</feature>
<dbReference type="AlphaFoldDB" id="A0A0D9V165"/>
<evidence type="ECO:0000313" key="2">
    <source>
        <dbReference type="EnsemblPlants" id="LPERR01G14450.1"/>
    </source>
</evidence>
<reference evidence="2 3" key="1">
    <citation type="submission" date="2012-08" db="EMBL/GenBank/DDBJ databases">
        <title>Oryza genome evolution.</title>
        <authorList>
            <person name="Wing R.A."/>
        </authorList>
    </citation>
    <scope>NUCLEOTIDE SEQUENCE</scope>
</reference>
<sequence>MDPNSSFPKDAAGSRRNEDYISPLHEALRGTTAMPNMGEYGPLGSAMPLIISAPQDSTVLPSQNYSSYNPNTVPPPPPQQFPHQILPPASHVNTTIAEARLVSSGQNQEQYFPPQNFLTAPMGNYLSASNQMQIKSTESPPVTSLVQGDPFAVVHAHLNTTGVMDNGPIFENSAARVTPEVNYMASGHPFHSQNNQPFISSNIDQQQHTLLGSSSHVMHFGPFPSDELTFGPFPTSPYATWEQSAQFGGQNSTPAGGVEVPAVGSAGVTEKDKKEYKCKICPNAIFKTPQAYGGHMSYHSKKDKKNLAAGSSSGGN</sequence>
<dbReference type="Proteomes" id="UP000032180">
    <property type="component" value="Chromosome 1"/>
</dbReference>
<keyword evidence="3" id="KW-1185">Reference proteome</keyword>
<proteinExistence type="predicted"/>
<evidence type="ECO:0000256" key="1">
    <source>
        <dbReference type="SAM" id="MobiDB-lite"/>
    </source>
</evidence>
<reference evidence="3" key="2">
    <citation type="submission" date="2013-12" db="EMBL/GenBank/DDBJ databases">
        <authorList>
            <person name="Yu Y."/>
            <person name="Lee S."/>
            <person name="de Baynast K."/>
            <person name="Wissotski M."/>
            <person name="Liu L."/>
            <person name="Talag J."/>
            <person name="Goicoechea J."/>
            <person name="Angelova A."/>
            <person name="Jetty R."/>
            <person name="Kudrna D."/>
            <person name="Golser W."/>
            <person name="Rivera L."/>
            <person name="Zhang J."/>
            <person name="Wing R."/>
        </authorList>
    </citation>
    <scope>NUCLEOTIDE SEQUENCE</scope>
</reference>
<dbReference type="eggNOG" id="ENOG502R3MP">
    <property type="taxonomic scope" value="Eukaryota"/>
</dbReference>